<name>A0A231GZ08_9NOCA</name>
<keyword evidence="3" id="KW-1185">Reference proteome</keyword>
<sequence>MKAQVEALESLLRKLPDPTTPAPLPSARSKPGRARQLGTDQVQELVTGYMSGETVYQLGNRFGIARRTVSEILHRHGVPMRRRGLTAEQVDEAVHLCGLGWSLARVGRHLGVDGMTVLNRLRERGVPTRDPQGRSRA</sequence>
<dbReference type="AlphaFoldDB" id="A0A231GZ08"/>
<reference evidence="2 3" key="1">
    <citation type="submission" date="2017-07" db="EMBL/GenBank/DDBJ databases">
        <title>First draft Genome Sequence of Nocardia cerradoensis isolated from human infection.</title>
        <authorList>
            <person name="Carrasco G."/>
        </authorList>
    </citation>
    <scope>NUCLEOTIDE SEQUENCE [LARGE SCALE GENOMIC DNA]</scope>
    <source>
        <strain evidence="2 3">CNM20130759</strain>
    </source>
</reference>
<evidence type="ECO:0000313" key="3">
    <source>
        <dbReference type="Proteomes" id="UP000215506"/>
    </source>
</evidence>
<dbReference type="EMBL" id="NGAF01000017">
    <property type="protein sequence ID" value="OXR41849.1"/>
    <property type="molecule type" value="Genomic_DNA"/>
</dbReference>
<organism evidence="2 3">
    <name type="scientific">Nocardia cerradoensis</name>
    <dbReference type="NCBI Taxonomy" id="85688"/>
    <lineage>
        <taxon>Bacteria</taxon>
        <taxon>Bacillati</taxon>
        <taxon>Actinomycetota</taxon>
        <taxon>Actinomycetes</taxon>
        <taxon>Mycobacteriales</taxon>
        <taxon>Nocardiaceae</taxon>
        <taxon>Nocardia</taxon>
    </lineage>
</organism>
<gene>
    <name evidence="2" type="ORF">B7C42_06191</name>
</gene>
<accession>A0A231GZ08</accession>
<protein>
    <recommendedName>
        <fullName evidence="4">Transposase IS30-like HTH domain-containing protein</fullName>
    </recommendedName>
</protein>
<evidence type="ECO:0000256" key="1">
    <source>
        <dbReference type="SAM" id="MobiDB-lite"/>
    </source>
</evidence>
<comment type="caution">
    <text evidence="2">The sequence shown here is derived from an EMBL/GenBank/DDBJ whole genome shotgun (WGS) entry which is preliminary data.</text>
</comment>
<proteinExistence type="predicted"/>
<feature type="region of interest" description="Disordered" evidence="1">
    <location>
        <begin position="10"/>
        <end position="38"/>
    </location>
</feature>
<dbReference type="Proteomes" id="UP000215506">
    <property type="component" value="Unassembled WGS sequence"/>
</dbReference>
<evidence type="ECO:0000313" key="2">
    <source>
        <dbReference type="EMBL" id="OXR41849.1"/>
    </source>
</evidence>
<dbReference type="Gene3D" id="1.10.10.60">
    <property type="entry name" value="Homeodomain-like"/>
    <property type="match status" value="2"/>
</dbReference>
<evidence type="ECO:0008006" key="4">
    <source>
        <dbReference type="Google" id="ProtNLM"/>
    </source>
</evidence>